<dbReference type="EMBL" id="FXAT01000007">
    <property type="protein sequence ID" value="SMG54914.1"/>
    <property type="molecule type" value="Genomic_DNA"/>
</dbReference>
<dbReference type="Proteomes" id="UP000193228">
    <property type="component" value="Unassembled WGS sequence"/>
</dbReference>
<dbReference type="GO" id="GO:0005737">
    <property type="term" value="C:cytoplasm"/>
    <property type="evidence" value="ECO:0007669"/>
    <property type="project" value="TreeGrafter"/>
</dbReference>
<gene>
    <name evidence="3" type="ORF">SAMN06265784_10737</name>
</gene>
<keyword evidence="4" id="KW-1185">Reference proteome</keyword>
<dbReference type="Gene3D" id="3.50.50.60">
    <property type="entry name" value="FAD/NAD(P)-binding domain"/>
    <property type="match status" value="2"/>
</dbReference>
<dbReference type="AlphaFoldDB" id="A0A1X7LN23"/>
<dbReference type="SUPFAM" id="SSF51905">
    <property type="entry name" value="FAD/NAD(P)-binding domain"/>
    <property type="match status" value="1"/>
</dbReference>
<dbReference type="Pfam" id="PF01266">
    <property type="entry name" value="DAO"/>
    <property type="match status" value="1"/>
</dbReference>
<proteinExistence type="predicted"/>
<dbReference type="PANTHER" id="PTHR13847">
    <property type="entry name" value="SARCOSINE DEHYDROGENASE-RELATED"/>
    <property type="match status" value="1"/>
</dbReference>
<dbReference type="Gene3D" id="3.30.9.10">
    <property type="entry name" value="D-Amino Acid Oxidase, subunit A, domain 2"/>
    <property type="match status" value="1"/>
</dbReference>
<dbReference type="InterPro" id="IPR006076">
    <property type="entry name" value="FAD-dep_OxRdtase"/>
</dbReference>
<dbReference type="PANTHER" id="PTHR13847:SF289">
    <property type="entry name" value="GLYCINE OXIDASE"/>
    <property type="match status" value="1"/>
</dbReference>
<feature type="domain" description="FAD dependent oxidoreductase" evidence="2">
    <location>
        <begin position="2"/>
        <end position="395"/>
    </location>
</feature>
<dbReference type="OrthoDB" id="18526at2"/>
<keyword evidence="1" id="KW-0560">Oxidoreductase</keyword>
<organism evidence="3 4">
    <name type="scientific">Paraburkholderia susongensis</name>
    <dbReference type="NCBI Taxonomy" id="1515439"/>
    <lineage>
        <taxon>Bacteria</taxon>
        <taxon>Pseudomonadati</taxon>
        <taxon>Pseudomonadota</taxon>
        <taxon>Betaproteobacteria</taxon>
        <taxon>Burkholderiales</taxon>
        <taxon>Burkholderiaceae</taxon>
        <taxon>Paraburkholderia</taxon>
    </lineage>
</organism>
<evidence type="ECO:0000256" key="1">
    <source>
        <dbReference type="ARBA" id="ARBA00023002"/>
    </source>
</evidence>
<dbReference type="InterPro" id="IPR036188">
    <property type="entry name" value="FAD/NAD-bd_sf"/>
</dbReference>
<reference evidence="4" key="1">
    <citation type="submission" date="2017-04" db="EMBL/GenBank/DDBJ databases">
        <authorList>
            <person name="Varghese N."/>
            <person name="Submissions S."/>
        </authorList>
    </citation>
    <scope>NUCLEOTIDE SEQUENCE [LARGE SCALE GENOMIC DNA]</scope>
    <source>
        <strain evidence="4">LMG 29540</strain>
    </source>
</reference>
<protein>
    <submittedName>
        <fullName evidence="3">D-amino-acid dehydrogenase</fullName>
    </submittedName>
</protein>
<dbReference type="RefSeq" id="WP_085486608.1">
    <property type="nucleotide sequence ID" value="NZ_FXAT01000007.1"/>
</dbReference>
<evidence type="ECO:0000259" key="2">
    <source>
        <dbReference type="Pfam" id="PF01266"/>
    </source>
</evidence>
<evidence type="ECO:0000313" key="3">
    <source>
        <dbReference type="EMBL" id="SMG54914.1"/>
    </source>
</evidence>
<evidence type="ECO:0000313" key="4">
    <source>
        <dbReference type="Proteomes" id="UP000193228"/>
    </source>
</evidence>
<dbReference type="GO" id="GO:0016491">
    <property type="term" value="F:oxidoreductase activity"/>
    <property type="evidence" value="ECO:0007669"/>
    <property type="project" value="UniProtKB-KW"/>
</dbReference>
<accession>A0A1X7LN23</accession>
<sequence>MRVVVVGAGIAGAVTALALSREGHEVHILEGAAEVARGASHANAGLISPGHCFSWAEPGVMRMAVKAAIGLGDGIGICQPWRPSLIRWGLQFNRQSTHLRWLANSRAALALSAYSRDVQFGADPISLDAYDGKHTGILYLYGANDAPGDHDAQLLSDAGEAFESLDSDRLLTREPALQLATIRFDKATYSPNDGTGDAARYAAAALTKAMTLGAQLHLSEPVHSFEQSGTRITAVRSNRNRYETDAVVIATGLASRELLAGIGYDLPIQAVTGYSASYEGDFSCLPRVGAVSIPHKIAWTAFGENRVRFTGFADIGMPGHARSAKRFDALTRFAASVLPEVRKFEPYLWIGQRPMTPDNLPFLGQGRHANLWLNCGHGAMGWTMSSGCAQILADLIGKRTPKIDLAPYRCDRFHSMQTGDQPHQE</sequence>
<name>A0A1X7LN23_9BURK</name>
<dbReference type="STRING" id="1515439.SAMN06265784_10737"/>